<protein>
    <submittedName>
        <fullName evidence="7">ABC transporter ATP-binding protein</fullName>
    </submittedName>
</protein>
<evidence type="ECO:0000313" key="7">
    <source>
        <dbReference type="EMBL" id="TDC06310.1"/>
    </source>
</evidence>
<dbReference type="InterPro" id="IPR003593">
    <property type="entry name" value="AAA+_ATPase"/>
</dbReference>
<dbReference type="Proteomes" id="UP000295157">
    <property type="component" value="Unassembled WGS sequence"/>
</dbReference>
<dbReference type="PANTHER" id="PTHR43776">
    <property type="entry name" value="TRANSPORT ATP-BINDING PROTEIN"/>
    <property type="match status" value="1"/>
</dbReference>
<evidence type="ECO:0000313" key="8">
    <source>
        <dbReference type="Proteomes" id="UP000295157"/>
    </source>
</evidence>
<dbReference type="InterPro" id="IPR050319">
    <property type="entry name" value="ABC_transp_ATP-bind"/>
</dbReference>
<proteinExistence type="inferred from homology"/>
<evidence type="ECO:0000259" key="6">
    <source>
        <dbReference type="PROSITE" id="PS50893"/>
    </source>
</evidence>
<dbReference type="SUPFAM" id="SSF52540">
    <property type="entry name" value="P-loop containing nucleoside triphosphate hydrolases"/>
    <property type="match status" value="1"/>
</dbReference>
<name>A0A4R4NFM6_9ACTN</name>
<feature type="domain" description="ABC transporter" evidence="6">
    <location>
        <begin position="45"/>
        <end position="294"/>
    </location>
</feature>
<comment type="similarity">
    <text evidence="1">Belongs to the ABC transporter superfamily.</text>
</comment>
<evidence type="ECO:0000256" key="1">
    <source>
        <dbReference type="ARBA" id="ARBA00005417"/>
    </source>
</evidence>
<dbReference type="InterPro" id="IPR003439">
    <property type="entry name" value="ABC_transporter-like_ATP-bd"/>
</dbReference>
<feature type="region of interest" description="Disordered" evidence="5">
    <location>
        <begin position="1"/>
        <end position="40"/>
    </location>
</feature>
<dbReference type="AlphaFoldDB" id="A0A4R4NFM6"/>
<dbReference type="Pfam" id="PF00005">
    <property type="entry name" value="ABC_tran"/>
    <property type="match status" value="1"/>
</dbReference>
<evidence type="ECO:0000256" key="3">
    <source>
        <dbReference type="ARBA" id="ARBA00022741"/>
    </source>
</evidence>
<comment type="caution">
    <text evidence="7">The sequence shown here is derived from an EMBL/GenBank/DDBJ whole genome shotgun (WGS) entry which is preliminary data.</text>
</comment>
<evidence type="ECO:0000256" key="2">
    <source>
        <dbReference type="ARBA" id="ARBA00022448"/>
    </source>
</evidence>
<dbReference type="Gene3D" id="3.40.50.300">
    <property type="entry name" value="P-loop containing nucleotide triphosphate hydrolases"/>
    <property type="match status" value="1"/>
</dbReference>
<dbReference type="PANTHER" id="PTHR43776:SF7">
    <property type="entry name" value="D,D-DIPEPTIDE TRANSPORT ATP-BINDING PROTEIN DDPF-RELATED"/>
    <property type="match status" value="1"/>
</dbReference>
<accession>A0A4R4NFM6</accession>
<dbReference type="EMBL" id="SMJZ01000056">
    <property type="protein sequence ID" value="TDC06310.1"/>
    <property type="molecule type" value="Genomic_DNA"/>
</dbReference>
<dbReference type="OrthoDB" id="5357528at2"/>
<keyword evidence="8" id="KW-1185">Reference proteome</keyword>
<dbReference type="SMART" id="SM00382">
    <property type="entry name" value="AAA"/>
    <property type="match status" value="1"/>
</dbReference>
<dbReference type="GO" id="GO:0016887">
    <property type="term" value="F:ATP hydrolysis activity"/>
    <property type="evidence" value="ECO:0007669"/>
    <property type="project" value="InterPro"/>
</dbReference>
<organism evidence="7 8">
    <name type="scientific">Nonomuraea longispora</name>
    <dbReference type="NCBI Taxonomy" id="1848320"/>
    <lineage>
        <taxon>Bacteria</taxon>
        <taxon>Bacillati</taxon>
        <taxon>Actinomycetota</taxon>
        <taxon>Actinomycetes</taxon>
        <taxon>Streptosporangiales</taxon>
        <taxon>Streptosporangiaceae</taxon>
        <taxon>Nonomuraea</taxon>
    </lineage>
</organism>
<dbReference type="PROSITE" id="PS00211">
    <property type="entry name" value="ABC_TRANSPORTER_1"/>
    <property type="match status" value="1"/>
</dbReference>
<reference evidence="7 8" key="1">
    <citation type="submission" date="2019-02" db="EMBL/GenBank/DDBJ databases">
        <title>Draft genome sequences of novel Actinobacteria.</title>
        <authorList>
            <person name="Sahin N."/>
            <person name="Ay H."/>
            <person name="Saygin H."/>
        </authorList>
    </citation>
    <scope>NUCLEOTIDE SEQUENCE [LARGE SCALE GENOMIC DNA]</scope>
    <source>
        <strain evidence="7 8">KC201</strain>
    </source>
</reference>
<dbReference type="PROSITE" id="PS50893">
    <property type="entry name" value="ABC_TRANSPORTER_2"/>
    <property type="match status" value="1"/>
</dbReference>
<sequence>MPLPSALRQGAGPVRERGAADAPGRRRPAGRLSLPGGNVSASPLVQVSDLVVNFHTRRERRRGSAPNAVDGVSFGLSADETLAIVGESGSGKTTVARCVVGLQAHQEGTVMFDGAPVGPVTRRSPATRRAIQMVFQDPAASLNPRMTVRSIIAETWRTHPSAAPDGRTWDAAIDELLADVGLDPDVGTRRATALSGGQCQRVSIARALALRPRLLVCDEAVSALDVSVQSQILRLLAGLRAARGLAILFITHDLGVVRQIADRVAVMHRGRLVETATADDLFERPGHAYTRKLLAAALDLEGA</sequence>
<dbReference type="CDD" id="cd03257">
    <property type="entry name" value="ABC_NikE_OppD_transporters"/>
    <property type="match status" value="1"/>
</dbReference>
<keyword evidence="3" id="KW-0547">Nucleotide-binding</keyword>
<dbReference type="InterPro" id="IPR017871">
    <property type="entry name" value="ABC_transporter-like_CS"/>
</dbReference>
<dbReference type="InterPro" id="IPR027417">
    <property type="entry name" value="P-loop_NTPase"/>
</dbReference>
<keyword evidence="2" id="KW-0813">Transport</keyword>
<evidence type="ECO:0000256" key="5">
    <source>
        <dbReference type="SAM" id="MobiDB-lite"/>
    </source>
</evidence>
<evidence type="ECO:0000256" key="4">
    <source>
        <dbReference type="ARBA" id="ARBA00022840"/>
    </source>
</evidence>
<dbReference type="GO" id="GO:0055085">
    <property type="term" value="P:transmembrane transport"/>
    <property type="evidence" value="ECO:0007669"/>
    <property type="project" value="UniProtKB-ARBA"/>
</dbReference>
<gene>
    <name evidence="7" type="ORF">E1267_16870</name>
</gene>
<dbReference type="GO" id="GO:0005524">
    <property type="term" value="F:ATP binding"/>
    <property type="evidence" value="ECO:0007669"/>
    <property type="project" value="UniProtKB-KW"/>
</dbReference>
<keyword evidence="4 7" id="KW-0067">ATP-binding</keyword>